<keyword evidence="3" id="KW-1185">Reference proteome</keyword>
<keyword evidence="1" id="KW-0812">Transmembrane</keyword>
<evidence type="ECO:0000313" key="3">
    <source>
        <dbReference type="Proteomes" id="UP000618931"/>
    </source>
</evidence>
<protein>
    <recommendedName>
        <fullName evidence="4">DUF2569 family protein</fullName>
    </recommendedName>
</protein>
<accession>A0ABS0HYW3</accession>
<feature type="transmembrane region" description="Helical" evidence="1">
    <location>
        <begin position="49"/>
        <end position="72"/>
    </location>
</feature>
<feature type="transmembrane region" description="Helical" evidence="1">
    <location>
        <begin position="84"/>
        <end position="108"/>
    </location>
</feature>
<sequence>MLDASITDFNPLRRGFYLWLLTNLIGDSGWAVCFLYKEKWPIESSELEWASFFAGCILTLSMVIIPFAKILFAYALPLPMMQRLILIGMGLLVLWGLPVLLLAAFVALDFNTNFFNFLLVILPITSSYLAAAYIAALLIYRHWLFRTRAVDNFIADS</sequence>
<organism evidence="2 3">
    <name type="scientific">Hymenobacter ruricola</name>
    <dbReference type="NCBI Taxonomy" id="2791023"/>
    <lineage>
        <taxon>Bacteria</taxon>
        <taxon>Pseudomonadati</taxon>
        <taxon>Bacteroidota</taxon>
        <taxon>Cytophagia</taxon>
        <taxon>Cytophagales</taxon>
        <taxon>Hymenobacteraceae</taxon>
        <taxon>Hymenobacter</taxon>
    </lineage>
</organism>
<evidence type="ECO:0000313" key="2">
    <source>
        <dbReference type="EMBL" id="MBF9219897.1"/>
    </source>
</evidence>
<dbReference type="Proteomes" id="UP000618931">
    <property type="component" value="Unassembled WGS sequence"/>
</dbReference>
<proteinExistence type="predicted"/>
<evidence type="ECO:0008006" key="4">
    <source>
        <dbReference type="Google" id="ProtNLM"/>
    </source>
</evidence>
<comment type="caution">
    <text evidence="2">The sequence shown here is derived from an EMBL/GenBank/DDBJ whole genome shotgun (WGS) entry which is preliminary data.</text>
</comment>
<reference evidence="2 3" key="1">
    <citation type="submission" date="2020-11" db="EMBL/GenBank/DDBJ databases">
        <authorList>
            <person name="Kim M.K."/>
        </authorList>
    </citation>
    <scope>NUCLEOTIDE SEQUENCE [LARGE SCALE GENOMIC DNA]</scope>
    <source>
        <strain evidence="2 3">BT662</strain>
    </source>
</reference>
<feature type="transmembrane region" description="Helical" evidence="1">
    <location>
        <begin position="16"/>
        <end position="37"/>
    </location>
</feature>
<evidence type="ECO:0000256" key="1">
    <source>
        <dbReference type="SAM" id="Phobius"/>
    </source>
</evidence>
<keyword evidence="1" id="KW-0472">Membrane</keyword>
<dbReference type="RefSeq" id="WP_196291356.1">
    <property type="nucleotide sequence ID" value="NZ_JADQDM010000001.1"/>
</dbReference>
<gene>
    <name evidence="2" type="ORF">I2H31_02170</name>
</gene>
<keyword evidence="1" id="KW-1133">Transmembrane helix</keyword>
<name>A0ABS0HYW3_9BACT</name>
<feature type="transmembrane region" description="Helical" evidence="1">
    <location>
        <begin position="114"/>
        <end position="140"/>
    </location>
</feature>
<dbReference type="EMBL" id="JADQDM010000001">
    <property type="protein sequence ID" value="MBF9219897.1"/>
    <property type="molecule type" value="Genomic_DNA"/>
</dbReference>